<dbReference type="InterPro" id="IPR032466">
    <property type="entry name" value="Metal_Hydrolase"/>
</dbReference>
<organism evidence="3 4">
    <name type="scientific">Stackebrandtia endophytica</name>
    <dbReference type="NCBI Taxonomy" id="1496996"/>
    <lineage>
        <taxon>Bacteria</taxon>
        <taxon>Bacillati</taxon>
        <taxon>Actinomycetota</taxon>
        <taxon>Actinomycetes</taxon>
        <taxon>Glycomycetales</taxon>
        <taxon>Glycomycetaceae</taxon>
        <taxon>Stackebrandtia</taxon>
    </lineage>
</organism>
<evidence type="ECO:0000256" key="1">
    <source>
        <dbReference type="ARBA" id="ARBA00022801"/>
    </source>
</evidence>
<evidence type="ECO:0000313" key="4">
    <source>
        <dbReference type="Proteomes" id="UP000317043"/>
    </source>
</evidence>
<dbReference type="Gene3D" id="3.20.20.140">
    <property type="entry name" value="Metal-dependent hydrolases"/>
    <property type="match status" value="1"/>
</dbReference>
<evidence type="ECO:0000313" key="3">
    <source>
        <dbReference type="EMBL" id="TQL76385.1"/>
    </source>
</evidence>
<accession>A0A543AUY8</accession>
<dbReference type="InParanoid" id="A0A543AUY8"/>
<protein>
    <submittedName>
        <fullName evidence="3">Cytosine/adenosine deaminase-related metal-dependent hydrolase</fullName>
    </submittedName>
</protein>
<dbReference type="Pfam" id="PF01979">
    <property type="entry name" value="Amidohydro_1"/>
    <property type="match status" value="1"/>
</dbReference>
<dbReference type="PANTHER" id="PTHR43794">
    <property type="entry name" value="AMINOHYDROLASE SSNA-RELATED"/>
    <property type="match status" value="1"/>
</dbReference>
<dbReference type="Proteomes" id="UP000317043">
    <property type="component" value="Unassembled WGS sequence"/>
</dbReference>
<dbReference type="SUPFAM" id="SSF51556">
    <property type="entry name" value="Metallo-dependent hydrolases"/>
    <property type="match status" value="1"/>
</dbReference>
<dbReference type="SUPFAM" id="SSF51338">
    <property type="entry name" value="Composite domain of metallo-dependent hydrolases"/>
    <property type="match status" value="1"/>
</dbReference>
<sequence>MIADPHTTVYRAPVVLPIAAPAIRDGAVAVTDGRISAVGPAAAVTGDEVVEFEGVLTPGLVNAHTHLCFSAYADHYGNGKQFDEWIQDFAPRNAGMTDSDWHDSIHVGVNASLRAGVTGIADVVTPPAALEPLLASGLAGTVYFEAVFIDKLRWEATRADYLAVVEAALAGGGADPLVGISPHTLYTLDRQVGVDLASMARERGLRLHPHLAESLSEDVYVREGTGPFAEMHRGVGAAFELPAIGGCGTSPTTEMDKWGLLGADSHVAHGVHLDADDRAVLRDHGTHVALCPRSNARLDVGEAPVAAYRAEGNPVAVGTDSLASAPDLDIAGELPHLRRIALAQGDSGEGLDRWLVTAATRGGALAMGRDDFGVLAPGARADLAVFDVDTAGDPYSAIVSEGAGSCIATVLTGTLMRHQ</sequence>
<feature type="domain" description="Amidohydrolase-related" evidence="2">
    <location>
        <begin position="55"/>
        <end position="410"/>
    </location>
</feature>
<proteinExistence type="predicted"/>
<gene>
    <name evidence="3" type="ORF">FB566_1913</name>
</gene>
<comment type="caution">
    <text evidence="3">The sequence shown here is derived from an EMBL/GenBank/DDBJ whole genome shotgun (WGS) entry which is preliminary data.</text>
</comment>
<dbReference type="InterPro" id="IPR050287">
    <property type="entry name" value="MTA/SAH_deaminase"/>
</dbReference>
<keyword evidence="1 3" id="KW-0378">Hydrolase</keyword>
<dbReference type="InterPro" id="IPR006680">
    <property type="entry name" value="Amidohydro-rel"/>
</dbReference>
<dbReference type="InterPro" id="IPR011059">
    <property type="entry name" value="Metal-dep_hydrolase_composite"/>
</dbReference>
<reference evidence="3 4" key="1">
    <citation type="submission" date="2019-06" db="EMBL/GenBank/DDBJ databases">
        <title>Sequencing the genomes of 1000 actinobacteria strains.</title>
        <authorList>
            <person name="Klenk H.-P."/>
        </authorList>
    </citation>
    <scope>NUCLEOTIDE SEQUENCE [LARGE SCALE GENOMIC DNA]</scope>
    <source>
        <strain evidence="3 4">DSM 45928</strain>
    </source>
</reference>
<name>A0A543AUY8_9ACTN</name>
<keyword evidence="4" id="KW-1185">Reference proteome</keyword>
<dbReference type="AlphaFoldDB" id="A0A543AUY8"/>
<dbReference type="RefSeq" id="WP_211347615.1">
    <property type="nucleotide sequence ID" value="NZ_JBHTGS010000001.1"/>
</dbReference>
<dbReference type="Gene3D" id="2.30.40.10">
    <property type="entry name" value="Urease, subunit C, domain 1"/>
    <property type="match status" value="1"/>
</dbReference>
<dbReference type="EMBL" id="VFOW01000001">
    <property type="protein sequence ID" value="TQL76385.1"/>
    <property type="molecule type" value="Genomic_DNA"/>
</dbReference>
<dbReference type="PANTHER" id="PTHR43794:SF11">
    <property type="entry name" value="AMIDOHYDROLASE-RELATED DOMAIN-CONTAINING PROTEIN"/>
    <property type="match status" value="1"/>
</dbReference>
<evidence type="ECO:0000259" key="2">
    <source>
        <dbReference type="Pfam" id="PF01979"/>
    </source>
</evidence>
<dbReference type="GO" id="GO:0016810">
    <property type="term" value="F:hydrolase activity, acting on carbon-nitrogen (but not peptide) bonds"/>
    <property type="evidence" value="ECO:0007669"/>
    <property type="project" value="InterPro"/>
</dbReference>